<comment type="caution">
    <text evidence="2">The sequence shown here is derived from an EMBL/GenBank/DDBJ whole genome shotgun (WGS) entry which is preliminary data.</text>
</comment>
<gene>
    <name evidence="2" type="ORF">FCALED_LOCUS12699</name>
</gene>
<evidence type="ECO:0000313" key="3">
    <source>
        <dbReference type="Proteomes" id="UP000789570"/>
    </source>
</evidence>
<name>A0A9N9ELH3_9GLOM</name>
<evidence type="ECO:0000313" key="2">
    <source>
        <dbReference type="EMBL" id="CAG8684958.1"/>
    </source>
</evidence>
<feature type="region of interest" description="Disordered" evidence="1">
    <location>
        <begin position="588"/>
        <end position="610"/>
    </location>
</feature>
<dbReference type="Proteomes" id="UP000789570">
    <property type="component" value="Unassembled WGS sequence"/>
</dbReference>
<evidence type="ECO:0000256" key="1">
    <source>
        <dbReference type="SAM" id="MobiDB-lite"/>
    </source>
</evidence>
<proteinExistence type="predicted"/>
<protein>
    <submittedName>
        <fullName evidence="2">318_t:CDS:1</fullName>
    </submittedName>
</protein>
<dbReference type="AlphaFoldDB" id="A0A9N9ELH3"/>
<dbReference type="EMBL" id="CAJVPQ010006456">
    <property type="protein sequence ID" value="CAG8684958.1"/>
    <property type="molecule type" value="Genomic_DNA"/>
</dbReference>
<accession>A0A9N9ELH3</accession>
<reference evidence="2" key="1">
    <citation type="submission" date="2021-06" db="EMBL/GenBank/DDBJ databases">
        <authorList>
            <person name="Kallberg Y."/>
            <person name="Tangrot J."/>
            <person name="Rosling A."/>
        </authorList>
    </citation>
    <scope>NUCLEOTIDE SEQUENCE</scope>
    <source>
        <strain evidence="2">UK204</strain>
    </source>
</reference>
<keyword evidence="3" id="KW-1185">Reference proteome</keyword>
<dbReference type="OrthoDB" id="2440190at2759"/>
<organism evidence="2 3">
    <name type="scientific">Funneliformis caledonium</name>
    <dbReference type="NCBI Taxonomy" id="1117310"/>
    <lineage>
        <taxon>Eukaryota</taxon>
        <taxon>Fungi</taxon>
        <taxon>Fungi incertae sedis</taxon>
        <taxon>Mucoromycota</taxon>
        <taxon>Glomeromycotina</taxon>
        <taxon>Glomeromycetes</taxon>
        <taxon>Glomerales</taxon>
        <taxon>Glomeraceae</taxon>
        <taxon>Funneliformis</taxon>
    </lineage>
</organism>
<sequence>MILTPQCLNAMNYRDFWERTEEPSLKKFLDFRLRSGYLSDMKTEHNRYYNELKTLSAHYAKVSEVGEKVQKWISAFKARLNFILNYSLLRPIRLSCLTNYLTNCLLVMGKTARSKKTACSSGMVLVDYFAICLFVRERLLNAKRTKQNKDFWKMHEQSENINAKGKLLEEKSKLDIIQAQAEMTKSQMDGIVHTAKQLNKGALLNMKQVVSTIAYAKYETRNKRAFDDNQAQLPSKFLRNSPDIDVDEEYSKDEEHEYLRTQTIQEPTQTTTNGLREIINKIENSTHRLFEYRIIDLSNRNVANPVNKIFTTLEKESLKGFWDTSEKSCQFNTRDLKWEEVIKPLLITYSKAFIEPKSMFDDALLDFDVVMEKPYNGLFDYKQHYILLWAPLNKLTDPKQSEFSYREDFISPILARAFEDLEVIQFRTGEIENMLTKTQRNVTEQQKHRIRLGCNQDGIIEISLNAMNFEIGFMEVVGSAIEVDLKKTRRRYRKTIIAMQISMFYQRQHFLQRGATEDKIKCIESYGIVVYQREITIYTMHHVPEGIYVVDILTRFSIPEIKSHFYMIKELIEKIYFFKSPSRTYIQTSELPTQGSPPMKSNGGRRYSLH</sequence>